<evidence type="ECO:0000313" key="2">
    <source>
        <dbReference type="Proteomes" id="UP001497680"/>
    </source>
</evidence>
<accession>A0ACC0CY78</accession>
<proteinExistence type="predicted"/>
<gene>
    <name evidence="1" type="ORF">F4821DRAFT_240806</name>
</gene>
<dbReference type="Proteomes" id="UP001497680">
    <property type="component" value="Unassembled WGS sequence"/>
</dbReference>
<sequence length="599" mass="64742">MASVPRSYGLARALQHSSTLSSRVCSRCLPSMRSPRNMRALSTTSARMTSLAAFKTPKVTNEPNHHYTKGSAQRQALLSAVAAQQNKGTIDIPLIIGGKEVKTSQKSTQYNPSDHATAVANYSLASPSDVTNAIEAALAAKPAWESLPFADRAAVFLKAADLISTKYRYEIMATTMLGQGKNAWQAEIDAAAELCDFLRFNVQYAEELYAQQPAHNSPGLWNRTEYRPLEGFVYAVSPFNFTAIGGNLAAVPALLGNVVVWKPSDSAVTAGHLLHKILLEAGLPRNVIQFVPGNPEEVTKTVLAHRQFAALHYTGSTAVFRKLYGQIGQGIAEARYTGYPRIVGETGGKNFHVVHGSADVQNAVVHTVRGAFEYSGQKCSATSRVYVAKSVWPEFKEKLIKETEALKVGAPWDPETFIGPVIHEPSFKKLSKVIDDAKTDPELELLAGGKYDGSKGYFIHPTVYQTSSPTHKLLSTELFGPVLTAYVYDDAGGSDEAFLAACKLVNETSEYGLTGSVFATDREVIRKAEDALRDAAGNFYVNCKSTGAVVGQQPFGGARASGTNDKAGSVNIVSRFVSLRSIKEEFLPSETVAYPSNEV</sequence>
<evidence type="ECO:0000313" key="1">
    <source>
        <dbReference type="EMBL" id="KAI6085338.1"/>
    </source>
</evidence>
<keyword evidence="2" id="KW-1185">Reference proteome</keyword>
<name>A0ACC0CY78_9PEZI</name>
<reference evidence="1 2" key="1">
    <citation type="journal article" date="2022" name="New Phytol.">
        <title>Ecological generalism drives hyperdiversity of secondary metabolite gene clusters in xylarialean endophytes.</title>
        <authorList>
            <person name="Franco M.E.E."/>
            <person name="Wisecaver J.H."/>
            <person name="Arnold A.E."/>
            <person name="Ju Y.M."/>
            <person name="Slot J.C."/>
            <person name="Ahrendt S."/>
            <person name="Moore L.P."/>
            <person name="Eastman K.E."/>
            <person name="Scott K."/>
            <person name="Konkel Z."/>
            <person name="Mondo S.J."/>
            <person name="Kuo A."/>
            <person name="Hayes R.D."/>
            <person name="Haridas S."/>
            <person name="Andreopoulos B."/>
            <person name="Riley R."/>
            <person name="LaButti K."/>
            <person name="Pangilinan J."/>
            <person name="Lipzen A."/>
            <person name="Amirebrahimi M."/>
            <person name="Yan J."/>
            <person name="Adam C."/>
            <person name="Keymanesh K."/>
            <person name="Ng V."/>
            <person name="Louie K."/>
            <person name="Northen T."/>
            <person name="Drula E."/>
            <person name="Henrissat B."/>
            <person name="Hsieh H.M."/>
            <person name="Youens-Clark K."/>
            <person name="Lutzoni F."/>
            <person name="Miadlikowska J."/>
            <person name="Eastwood D.C."/>
            <person name="Hamelin R.C."/>
            <person name="Grigoriev I.V."/>
            <person name="U'Ren J.M."/>
        </authorList>
    </citation>
    <scope>NUCLEOTIDE SEQUENCE [LARGE SCALE GENOMIC DNA]</scope>
    <source>
        <strain evidence="1 2">ER1909</strain>
    </source>
</reference>
<dbReference type="EMBL" id="MU394326">
    <property type="protein sequence ID" value="KAI6085338.1"/>
    <property type="molecule type" value="Genomic_DNA"/>
</dbReference>
<comment type="caution">
    <text evidence="1">The sequence shown here is derived from an EMBL/GenBank/DDBJ whole genome shotgun (WGS) entry which is preliminary data.</text>
</comment>
<protein>
    <submittedName>
        <fullName evidence="1">Delta-1-pyrroline-5-carboxylate dehydrogenase 1</fullName>
    </submittedName>
</protein>
<organism evidence="1 2">
    <name type="scientific">Hypoxylon rubiginosum</name>
    <dbReference type="NCBI Taxonomy" id="110542"/>
    <lineage>
        <taxon>Eukaryota</taxon>
        <taxon>Fungi</taxon>
        <taxon>Dikarya</taxon>
        <taxon>Ascomycota</taxon>
        <taxon>Pezizomycotina</taxon>
        <taxon>Sordariomycetes</taxon>
        <taxon>Xylariomycetidae</taxon>
        <taxon>Xylariales</taxon>
        <taxon>Hypoxylaceae</taxon>
        <taxon>Hypoxylon</taxon>
    </lineage>
</organism>